<evidence type="ECO:0000256" key="1">
    <source>
        <dbReference type="ARBA" id="ARBA00022475"/>
    </source>
</evidence>
<reference evidence="7" key="2">
    <citation type="submission" date="2021-04" db="EMBL/GenBank/DDBJ databases">
        <authorList>
            <person name="Gilroy R."/>
        </authorList>
    </citation>
    <scope>NUCLEOTIDE SEQUENCE</scope>
    <source>
        <strain evidence="7">ChiSjej1B19-8411</strain>
    </source>
</reference>
<keyword evidence="2" id="KW-0997">Cell inner membrane</keyword>
<evidence type="ECO:0000313" key="7">
    <source>
        <dbReference type="EMBL" id="HIX59865.1"/>
    </source>
</evidence>
<dbReference type="GO" id="GO:0046872">
    <property type="term" value="F:metal ion binding"/>
    <property type="evidence" value="ECO:0007669"/>
    <property type="project" value="UniProtKB-KW"/>
</dbReference>
<dbReference type="GO" id="GO:0008758">
    <property type="term" value="F:UDP-2,3-diacylglucosamine hydrolase activity"/>
    <property type="evidence" value="ECO:0007669"/>
    <property type="project" value="TreeGrafter"/>
</dbReference>
<reference evidence="7" key="1">
    <citation type="journal article" date="2021" name="PeerJ">
        <title>Extensive microbial diversity within the chicken gut microbiome revealed by metagenomics and culture.</title>
        <authorList>
            <person name="Gilroy R."/>
            <person name="Ravi A."/>
            <person name="Getino M."/>
            <person name="Pursley I."/>
            <person name="Horton D.L."/>
            <person name="Alikhan N.F."/>
            <person name="Baker D."/>
            <person name="Gharbi K."/>
            <person name="Hall N."/>
            <person name="Watson M."/>
            <person name="Adriaenssens E.M."/>
            <person name="Foster-Nyarko E."/>
            <person name="Jarju S."/>
            <person name="Secka A."/>
            <person name="Antonio M."/>
            <person name="Oren A."/>
            <person name="Chaudhuri R.R."/>
            <person name="La Ragione R."/>
            <person name="Hildebrand F."/>
            <person name="Pallen M.J."/>
        </authorList>
    </citation>
    <scope>NUCLEOTIDE SEQUENCE</scope>
    <source>
        <strain evidence="7">ChiSjej1B19-8411</strain>
    </source>
</reference>
<evidence type="ECO:0000313" key="8">
    <source>
        <dbReference type="Proteomes" id="UP000886817"/>
    </source>
</evidence>
<dbReference type="AlphaFoldDB" id="A0A9D1WIT5"/>
<comment type="caution">
    <text evidence="7">The sequence shown here is derived from an EMBL/GenBank/DDBJ whole genome shotgun (WGS) entry which is preliminary data.</text>
</comment>
<keyword evidence="4" id="KW-0472">Membrane</keyword>
<gene>
    <name evidence="7" type="ORF">IAA45_09155</name>
</gene>
<organism evidence="7 8">
    <name type="scientific">Candidatus Blautia gallistercoris</name>
    <dbReference type="NCBI Taxonomy" id="2838490"/>
    <lineage>
        <taxon>Bacteria</taxon>
        <taxon>Bacillati</taxon>
        <taxon>Bacillota</taxon>
        <taxon>Clostridia</taxon>
        <taxon>Lachnospirales</taxon>
        <taxon>Lachnospiraceae</taxon>
        <taxon>Blautia</taxon>
    </lineage>
</organism>
<evidence type="ECO:0000256" key="5">
    <source>
        <dbReference type="ARBA" id="ARBA00023211"/>
    </source>
</evidence>
<dbReference type="EMBL" id="DXEX01000196">
    <property type="protein sequence ID" value="HIX59865.1"/>
    <property type="molecule type" value="Genomic_DNA"/>
</dbReference>
<dbReference type="InterPro" id="IPR043461">
    <property type="entry name" value="LpxH-like"/>
</dbReference>
<proteinExistence type="predicted"/>
<dbReference type="Gene3D" id="3.60.21.10">
    <property type="match status" value="1"/>
</dbReference>
<keyword evidence="1" id="KW-1003">Cell membrane</keyword>
<dbReference type="SUPFAM" id="SSF56300">
    <property type="entry name" value="Metallo-dependent phosphatases"/>
    <property type="match status" value="1"/>
</dbReference>
<evidence type="ECO:0000256" key="4">
    <source>
        <dbReference type="ARBA" id="ARBA00023136"/>
    </source>
</evidence>
<dbReference type="PANTHER" id="PTHR34990:SF2">
    <property type="entry name" value="BLL8164 PROTEIN"/>
    <property type="match status" value="1"/>
</dbReference>
<evidence type="ECO:0000256" key="2">
    <source>
        <dbReference type="ARBA" id="ARBA00022519"/>
    </source>
</evidence>
<dbReference type="InterPro" id="IPR029052">
    <property type="entry name" value="Metallo-depent_PP-like"/>
</dbReference>
<protein>
    <submittedName>
        <fullName evidence="7">Metallophosphoesterase</fullName>
    </submittedName>
</protein>
<dbReference type="Pfam" id="PF00149">
    <property type="entry name" value="Metallophos"/>
    <property type="match status" value="1"/>
</dbReference>
<dbReference type="InterPro" id="IPR004843">
    <property type="entry name" value="Calcineurin-like_PHP"/>
</dbReference>
<evidence type="ECO:0000259" key="6">
    <source>
        <dbReference type="Pfam" id="PF00149"/>
    </source>
</evidence>
<dbReference type="GO" id="GO:0016020">
    <property type="term" value="C:membrane"/>
    <property type="evidence" value="ECO:0007669"/>
    <property type="project" value="GOC"/>
</dbReference>
<dbReference type="PANTHER" id="PTHR34990">
    <property type="entry name" value="UDP-2,3-DIACYLGLUCOSAMINE HYDROLASE-RELATED"/>
    <property type="match status" value="1"/>
</dbReference>
<name>A0A9D1WIT5_9FIRM</name>
<keyword evidence="5" id="KW-0464">Manganese</keyword>
<feature type="domain" description="Calcineurin-like phosphoesterase" evidence="6">
    <location>
        <begin position="25"/>
        <end position="231"/>
    </location>
</feature>
<dbReference type="Proteomes" id="UP000886817">
    <property type="component" value="Unassembled WGS sequence"/>
</dbReference>
<keyword evidence="3" id="KW-0479">Metal-binding</keyword>
<sequence length="291" mass="32815">MSTEKRITEALEGALRLPLTPQSRYILMSDCHRGTGNANDNFLKNEYLYLAALQYYFAGNFTYIELGDGDELWENRSLCRIKEAHTESFSLLADFYRAGRLYMLYGNHDIQKKQPSFVQKHLQTCYCGKKLCEIPLFPGMPFYSGIILESGPGQQKICLTHGHQADFLNSTLWKLSRFLVRYLWKPLEGLGIPDPTSAARNNTLKKKSEQRLSRWASEHQCLLITGHTHHPIAGTPGCSYLNTGSCVSPYGITGIEVSGLTLTLVKWGLHTREDQSLQVARQVLGEPLILG</sequence>
<accession>A0A9D1WIT5</accession>
<dbReference type="GO" id="GO:0009245">
    <property type="term" value="P:lipid A biosynthetic process"/>
    <property type="evidence" value="ECO:0007669"/>
    <property type="project" value="TreeGrafter"/>
</dbReference>
<evidence type="ECO:0000256" key="3">
    <source>
        <dbReference type="ARBA" id="ARBA00022723"/>
    </source>
</evidence>